<dbReference type="InterPro" id="IPR036390">
    <property type="entry name" value="WH_DNA-bd_sf"/>
</dbReference>
<evidence type="ECO:0000313" key="5">
    <source>
        <dbReference type="Proteomes" id="UP001597280"/>
    </source>
</evidence>
<accession>A0ABW4PYU2</accession>
<dbReference type="SMART" id="SM00347">
    <property type="entry name" value="HTH_MARR"/>
    <property type="match status" value="1"/>
</dbReference>
<dbReference type="Proteomes" id="UP001597280">
    <property type="component" value="Unassembled WGS sequence"/>
</dbReference>
<gene>
    <name evidence="4" type="ORF">ACFSDA_07675</name>
</gene>
<evidence type="ECO:0000313" key="4">
    <source>
        <dbReference type="EMBL" id="MFD1834955.1"/>
    </source>
</evidence>
<feature type="coiled-coil region" evidence="1">
    <location>
        <begin position="41"/>
        <end position="71"/>
    </location>
</feature>
<dbReference type="EMBL" id="JBHUFL010000002">
    <property type="protein sequence ID" value="MFD1834955.1"/>
    <property type="molecule type" value="Genomic_DNA"/>
</dbReference>
<dbReference type="RefSeq" id="WP_137769761.1">
    <property type="nucleotide sequence ID" value="NZ_BAAAIS010000002.1"/>
</dbReference>
<keyword evidence="5" id="KW-1185">Reference proteome</keyword>
<evidence type="ECO:0000259" key="3">
    <source>
        <dbReference type="PROSITE" id="PS50995"/>
    </source>
</evidence>
<feature type="region of interest" description="Disordered" evidence="2">
    <location>
        <begin position="1"/>
        <end position="27"/>
    </location>
</feature>
<proteinExistence type="predicted"/>
<sequence>MTRPSDSSPRAAWRPFDIDANDPHGELVDRSSLSSEQIAEIDALMAALVELRQVEEQLSRASQEYMDLNSTDMRAVHFLMISENRGEVTTPGMLGAHLGLSSGATTKLLDRLEASGHVRRTPHPHDRRSLALTVEPATREAAMSTMGRQQAGRFRAAAALSGEERSTVTRFLLHMAQEISPASQEWAGSRDRGRAGRE</sequence>
<evidence type="ECO:0000256" key="2">
    <source>
        <dbReference type="SAM" id="MobiDB-lite"/>
    </source>
</evidence>
<organism evidence="4 5">
    <name type="scientific">Brachybacterium rhamnosum</name>
    <dbReference type="NCBI Taxonomy" id="173361"/>
    <lineage>
        <taxon>Bacteria</taxon>
        <taxon>Bacillati</taxon>
        <taxon>Actinomycetota</taxon>
        <taxon>Actinomycetes</taxon>
        <taxon>Micrococcales</taxon>
        <taxon>Dermabacteraceae</taxon>
        <taxon>Brachybacterium</taxon>
    </lineage>
</organism>
<dbReference type="SUPFAM" id="SSF46785">
    <property type="entry name" value="Winged helix' DNA-binding domain"/>
    <property type="match status" value="1"/>
</dbReference>
<comment type="caution">
    <text evidence="4">The sequence shown here is derived from an EMBL/GenBank/DDBJ whole genome shotgun (WGS) entry which is preliminary data.</text>
</comment>
<keyword evidence="1" id="KW-0175">Coiled coil</keyword>
<dbReference type="Gene3D" id="1.10.10.10">
    <property type="entry name" value="Winged helix-like DNA-binding domain superfamily/Winged helix DNA-binding domain"/>
    <property type="match status" value="1"/>
</dbReference>
<reference evidence="5" key="1">
    <citation type="journal article" date="2019" name="Int. J. Syst. Evol. Microbiol.">
        <title>The Global Catalogue of Microorganisms (GCM) 10K type strain sequencing project: providing services to taxonomists for standard genome sequencing and annotation.</title>
        <authorList>
            <consortium name="The Broad Institute Genomics Platform"/>
            <consortium name="The Broad Institute Genome Sequencing Center for Infectious Disease"/>
            <person name="Wu L."/>
            <person name="Ma J."/>
        </authorList>
    </citation>
    <scope>NUCLEOTIDE SEQUENCE [LARGE SCALE GENOMIC DNA]</scope>
    <source>
        <strain evidence="5">JCM 11650</strain>
    </source>
</reference>
<dbReference type="InterPro" id="IPR036388">
    <property type="entry name" value="WH-like_DNA-bd_sf"/>
</dbReference>
<dbReference type="Pfam" id="PF12802">
    <property type="entry name" value="MarR_2"/>
    <property type="match status" value="1"/>
</dbReference>
<name>A0ABW4PYU2_9MICO</name>
<dbReference type="PROSITE" id="PS50995">
    <property type="entry name" value="HTH_MARR_2"/>
    <property type="match status" value="1"/>
</dbReference>
<dbReference type="PANTHER" id="PTHR33164:SF106">
    <property type="entry name" value="TRANSCRIPTIONAL REGULATORY PROTEIN"/>
    <property type="match status" value="1"/>
</dbReference>
<protein>
    <submittedName>
        <fullName evidence="4">MarR family winged helix-turn-helix transcriptional regulator</fullName>
    </submittedName>
</protein>
<feature type="domain" description="HTH marR-type" evidence="3">
    <location>
        <begin position="41"/>
        <end position="177"/>
    </location>
</feature>
<dbReference type="PANTHER" id="PTHR33164">
    <property type="entry name" value="TRANSCRIPTIONAL REGULATOR, MARR FAMILY"/>
    <property type="match status" value="1"/>
</dbReference>
<evidence type="ECO:0000256" key="1">
    <source>
        <dbReference type="SAM" id="Coils"/>
    </source>
</evidence>
<dbReference type="InterPro" id="IPR039422">
    <property type="entry name" value="MarR/SlyA-like"/>
</dbReference>
<dbReference type="InterPro" id="IPR000835">
    <property type="entry name" value="HTH_MarR-typ"/>
</dbReference>